<evidence type="ECO:0000259" key="11">
    <source>
        <dbReference type="Pfam" id="PF24575"/>
    </source>
</evidence>
<organism evidence="12 13">
    <name type="scientific">Corticibacter populi</name>
    <dbReference type="NCBI Taxonomy" id="1550736"/>
    <lineage>
        <taxon>Bacteria</taxon>
        <taxon>Pseudomonadati</taxon>
        <taxon>Pseudomonadota</taxon>
        <taxon>Betaproteobacteria</taxon>
        <taxon>Burkholderiales</taxon>
        <taxon>Comamonadaceae</taxon>
        <taxon>Corticibacter</taxon>
    </lineage>
</organism>
<evidence type="ECO:0000256" key="4">
    <source>
        <dbReference type="ARBA" id="ARBA00022729"/>
    </source>
</evidence>
<comment type="caution">
    <text evidence="12">The sequence shown here is derived from an EMBL/GenBank/DDBJ whole genome shotgun (WGS) entry which is preliminary data.</text>
</comment>
<evidence type="ECO:0000256" key="6">
    <source>
        <dbReference type="ARBA" id="ARBA00023237"/>
    </source>
</evidence>
<evidence type="ECO:0000256" key="8">
    <source>
        <dbReference type="SAM" id="MobiDB-lite"/>
    </source>
</evidence>
<keyword evidence="2" id="KW-1134">Transmembrane beta strand</keyword>
<evidence type="ECO:0000313" key="13">
    <source>
        <dbReference type="Proteomes" id="UP000278006"/>
    </source>
</evidence>
<keyword evidence="13" id="KW-1185">Reference proteome</keyword>
<feature type="domain" description="Surface lipoprotein assembly modifier N-terminal TPR repeats region" evidence="11">
    <location>
        <begin position="75"/>
        <end position="174"/>
    </location>
</feature>
<evidence type="ECO:0000256" key="5">
    <source>
        <dbReference type="ARBA" id="ARBA00023136"/>
    </source>
</evidence>
<feature type="region of interest" description="Disordered" evidence="8">
    <location>
        <begin position="48"/>
        <end position="82"/>
    </location>
</feature>
<keyword evidence="6" id="KW-0998">Cell outer membrane</keyword>
<comment type="similarity">
    <text evidence="7">Belongs to the Slam family.</text>
</comment>
<dbReference type="InterPro" id="IPR007655">
    <property type="entry name" value="Slam_C"/>
</dbReference>
<evidence type="ECO:0000256" key="1">
    <source>
        <dbReference type="ARBA" id="ARBA00004571"/>
    </source>
</evidence>
<keyword evidence="5" id="KW-0472">Membrane</keyword>
<dbReference type="InterPro" id="IPR057556">
    <property type="entry name" value="TPR_Slam"/>
</dbReference>
<dbReference type="Pfam" id="PF24575">
    <property type="entry name" value="TPR_Slam"/>
    <property type="match status" value="1"/>
</dbReference>
<proteinExistence type="inferred from homology"/>
<evidence type="ECO:0000256" key="2">
    <source>
        <dbReference type="ARBA" id="ARBA00022452"/>
    </source>
</evidence>
<dbReference type="InterPro" id="IPR011990">
    <property type="entry name" value="TPR-like_helical_dom_sf"/>
</dbReference>
<dbReference type="Gene3D" id="1.25.40.10">
    <property type="entry name" value="Tetratricopeptide repeat domain"/>
    <property type="match status" value="1"/>
</dbReference>
<dbReference type="Pfam" id="PF04575">
    <property type="entry name" value="SlipAM"/>
    <property type="match status" value="1"/>
</dbReference>
<evidence type="ECO:0000256" key="9">
    <source>
        <dbReference type="SAM" id="SignalP"/>
    </source>
</evidence>
<reference evidence="12 13" key="1">
    <citation type="submission" date="2018-10" db="EMBL/GenBank/DDBJ databases">
        <title>Draft genome of Cortibacter populi DSM10536.</title>
        <authorList>
            <person name="Bernier A.-M."/>
            <person name="Bernard K."/>
        </authorList>
    </citation>
    <scope>NUCLEOTIDE SEQUENCE [LARGE SCALE GENOMIC DNA]</scope>
    <source>
        <strain evidence="12 13">DSM 105136</strain>
    </source>
</reference>
<accession>A0A3M6QY18</accession>
<dbReference type="GO" id="GO:0009279">
    <property type="term" value="C:cell outer membrane"/>
    <property type="evidence" value="ECO:0007669"/>
    <property type="project" value="UniProtKB-SubCell"/>
</dbReference>
<feature type="domain" description="Surface lipoprotein assembly modifier C-terminal" evidence="10">
    <location>
        <begin position="253"/>
        <end position="505"/>
    </location>
</feature>
<evidence type="ECO:0000256" key="7">
    <source>
        <dbReference type="ARBA" id="ARBA00023609"/>
    </source>
</evidence>
<dbReference type="EMBL" id="RDQO01000001">
    <property type="protein sequence ID" value="RMX07915.1"/>
    <property type="molecule type" value="Genomic_DNA"/>
</dbReference>
<gene>
    <name evidence="12" type="ORF">D8I35_01970</name>
</gene>
<feature type="signal peptide" evidence="9">
    <location>
        <begin position="1"/>
        <end position="23"/>
    </location>
</feature>
<keyword evidence="4 9" id="KW-0732">Signal</keyword>
<feature type="chain" id="PRO_5018092145" evidence="9">
    <location>
        <begin position="24"/>
        <end position="505"/>
    </location>
</feature>
<comment type="subcellular location">
    <subcellularLocation>
        <location evidence="1">Cell outer membrane</location>
        <topology evidence="1">Multi-pass membrane protein</topology>
    </subcellularLocation>
</comment>
<evidence type="ECO:0000256" key="3">
    <source>
        <dbReference type="ARBA" id="ARBA00022692"/>
    </source>
</evidence>
<sequence length="505" mass="55961">MCLKTWPLAFPASCVLLVAVAQAQPAAPVAPAAPLALPQDDTRLLQQQPQLQRRPQPGRPSMGNRDGGAPSLPQATDDDLRRDRSLTERVIEQAMLSGDWATLEHVMGFYPGMPGADPLLVDFVLGALARRDGRHAEAIMRYRRMLARDATLSYVRLDLAGMLMEDKRYQESARELSAVLSDMRLAPAARARALQEQQALAGQQGWSGRVALGWGISSNQNQGTDNDALYLPVGTLTDGTPLLWELLKDARDMPHGSGGPRLEAGAGRDFNIAGHHYLTLGASLDGVAWLRDSDFDRVNTNLRAGYKWQNVDSWLGASLIGSRMWLGGRPYSSGAGLSLDAGRWLTGTAQASGSLTWLSRRYDSERYASYEGHLRAVSANLTKVFSRSLIAFAGVALQDEDARGGEESSLRRTIQLGGLYAFDSGLTARASARYTRRRFDAPYSLFLWQERRDREYAFDASFWNDHWQIAGFTPKITLNYLRVKSTLYAYPRTEREVSLMLEKTF</sequence>
<evidence type="ECO:0000313" key="12">
    <source>
        <dbReference type="EMBL" id="RMX07915.1"/>
    </source>
</evidence>
<dbReference type="AlphaFoldDB" id="A0A3M6QY18"/>
<dbReference type="OrthoDB" id="6655393at2"/>
<evidence type="ECO:0000259" key="10">
    <source>
        <dbReference type="Pfam" id="PF04575"/>
    </source>
</evidence>
<keyword evidence="3" id="KW-0812">Transmembrane</keyword>
<dbReference type="Proteomes" id="UP000278006">
    <property type="component" value="Unassembled WGS sequence"/>
</dbReference>
<name>A0A3M6QY18_9BURK</name>
<dbReference type="RefSeq" id="WP_122226038.1">
    <property type="nucleotide sequence ID" value="NZ_RDQO01000001.1"/>
</dbReference>
<protein>
    <submittedName>
        <fullName evidence="12">DUF560 domain-containing protein</fullName>
    </submittedName>
</protein>